<reference evidence="3" key="1">
    <citation type="journal article" date="2020" name="Stud. Mycol.">
        <title>101 Dothideomycetes genomes: a test case for predicting lifestyles and emergence of pathogens.</title>
        <authorList>
            <person name="Haridas S."/>
            <person name="Albert R."/>
            <person name="Binder M."/>
            <person name="Bloem J."/>
            <person name="Labutti K."/>
            <person name="Salamov A."/>
            <person name="Andreopoulos B."/>
            <person name="Baker S."/>
            <person name="Barry K."/>
            <person name="Bills G."/>
            <person name="Bluhm B."/>
            <person name="Cannon C."/>
            <person name="Castanera R."/>
            <person name="Culley D."/>
            <person name="Daum C."/>
            <person name="Ezra D."/>
            <person name="Gonzalez J."/>
            <person name="Henrissat B."/>
            <person name="Kuo A."/>
            <person name="Liang C."/>
            <person name="Lipzen A."/>
            <person name="Lutzoni F."/>
            <person name="Magnuson J."/>
            <person name="Mondo S."/>
            <person name="Nolan M."/>
            <person name="Ohm R."/>
            <person name="Pangilinan J."/>
            <person name="Park H.-J."/>
            <person name="Ramirez L."/>
            <person name="Alfaro M."/>
            <person name="Sun H."/>
            <person name="Tritt A."/>
            <person name="Yoshinaga Y."/>
            <person name="Zwiers L.-H."/>
            <person name="Turgeon B."/>
            <person name="Goodwin S."/>
            <person name="Spatafora J."/>
            <person name="Crous P."/>
            <person name="Grigoriev I."/>
        </authorList>
    </citation>
    <scope>NUCLEOTIDE SEQUENCE</scope>
    <source>
        <strain evidence="3">CBS 269.34</strain>
    </source>
</reference>
<protein>
    <recommendedName>
        <fullName evidence="5">Trichothecene 3-O-acetyltransferas-like protein</fullName>
    </recommendedName>
</protein>
<dbReference type="PANTHER" id="PTHR31896:SF64">
    <property type="entry name" value="TRICHOTHECENE 3-O-ACETYLTRANSFERASE"/>
    <property type="match status" value="1"/>
</dbReference>
<feature type="region of interest" description="Disordered" evidence="2">
    <location>
        <begin position="192"/>
        <end position="247"/>
    </location>
</feature>
<sequence>MGKPDVGVTSLYLSTIDQTMFRSYVRIAMLFPFPDADKSQLAIKALKEGLQATIKHWPYLAGTTGPVDETTGRFSLLYSDNVRDVKEFGVFASSHLTDPQLSYARLNDQGFPPSMIRVEDWVPESLRNRKGIASPVAEGRLEMTHSIPVLAMQAFFVEGGLVLSFYSHHGVIDGGGFSAFATRLAQNIRLKRDDAPATDDPSASRRAIDARIEDIPLSTPSTDSGSTEVGSPTPSSPPDSPPIPDCTPQLFTFSRGKLAKLREELRPHVKTPETLTIFQTLAALIWTHFTRARKERVDPDSITQCAVAVNLRPRLRPPLDEDFIGNASTIIAAPLVAGVLTNEPKVSTRTISIAADAIRAKIESMSPSASLAHLARLRSATSPDDLYDFNYPQDVFITSWASFDFGGLVSDWGIPGTETPTEPGKRVVVRKPFSKHDRSVLIYPRPMDEEAPYEVLIQLRGDDMKRLMEEEHGLKSWAETWVE</sequence>
<evidence type="ECO:0000313" key="4">
    <source>
        <dbReference type="Proteomes" id="UP000799750"/>
    </source>
</evidence>
<keyword evidence="1" id="KW-0808">Transferase</keyword>
<feature type="compositionally biased region" description="Basic and acidic residues" evidence="2">
    <location>
        <begin position="202"/>
        <end position="214"/>
    </location>
</feature>
<organism evidence="3 4">
    <name type="scientific">Lophium mytilinum</name>
    <dbReference type="NCBI Taxonomy" id="390894"/>
    <lineage>
        <taxon>Eukaryota</taxon>
        <taxon>Fungi</taxon>
        <taxon>Dikarya</taxon>
        <taxon>Ascomycota</taxon>
        <taxon>Pezizomycotina</taxon>
        <taxon>Dothideomycetes</taxon>
        <taxon>Pleosporomycetidae</taxon>
        <taxon>Mytilinidiales</taxon>
        <taxon>Mytilinidiaceae</taxon>
        <taxon>Lophium</taxon>
    </lineage>
</organism>
<dbReference type="Pfam" id="PF02458">
    <property type="entry name" value="Transferase"/>
    <property type="match status" value="1"/>
</dbReference>
<dbReference type="GO" id="GO:0016740">
    <property type="term" value="F:transferase activity"/>
    <property type="evidence" value="ECO:0007669"/>
    <property type="project" value="UniProtKB-KW"/>
</dbReference>
<feature type="compositionally biased region" description="Pro residues" evidence="2">
    <location>
        <begin position="234"/>
        <end position="245"/>
    </location>
</feature>
<dbReference type="PANTHER" id="PTHR31896">
    <property type="entry name" value="FAMILY REGULATORY PROTEIN, PUTATIVE (AFU_ORTHOLOGUE AFUA_3G14730)-RELATED"/>
    <property type="match status" value="1"/>
</dbReference>
<feature type="compositionally biased region" description="Polar residues" evidence="2">
    <location>
        <begin position="218"/>
        <end position="230"/>
    </location>
</feature>
<gene>
    <name evidence="3" type="ORF">BU16DRAFT_621819</name>
</gene>
<dbReference type="InterPro" id="IPR051283">
    <property type="entry name" value="Sec_Metabolite_Acyltrans"/>
</dbReference>
<dbReference type="OrthoDB" id="1862401at2759"/>
<evidence type="ECO:0008006" key="5">
    <source>
        <dbReference type="Google" id="ProtNLM"/>
    </source>
</evidence>
<dbReference type="EMBL" id="MU004196">
    <property type="protein sequence ID" value="KAF2491211.1"/>
    <property type="molecule type" value="Genomic_DNA"/>
</dbReference>
<name>A0A6A6QGA3_9PEZI</name>
<dbReference type="Proteomes" id="UP000799750">
    <property type="component" value="Unassembled WGS sequence"/>
</dbReference>
<accession>A0A6A6QGA3</accession>
<evidence type="ECO:0000256" key="2">
    <source>
        <dbReference type="SAM" id="MobiDB-lite"/>
    </source>
</evidence>
<dbReference type="AlphaFoldDB" id="A0A6A6QGA3"/>
<proteinExistence type="predicted"/>
<dbReference type="InterPro" id="IPR023213">
    <property type="entry name" value="CAT-like_dom_sf"/>
</dbReference>
<evidence type="ECO:0000313" key="3">
    <source>
        <dbReference type="EMBL" id="KAF2491211.1"/>
    </source>
</evidence>
<evidence type="ECO:0000256" key="1">
    <source>
        <dbReference type="ARBA" id="ARBA00022679"/>
    </source>
</evidence>
<keyword evidence="4" id="KW-1185">Reference proteome</keyword>
<dbReference type="Gene3D" id="3.30.559.10">
    <property type="entry name" value="Chloramphenicol acetyltransferase-like domain"/>
    <property type="match status" value="2"/>
</dbReference>